<feature type="region of interest" description="Disordered" evidence="1">
    <location>
        <begin position="52"/>
        <end position="83"/>
    </location>
</feature>
<sequence length="83" mass="9472">MVKFEGFSFSGKLVLFRSSDRKHKKPRIHLKIIRKFCLTFRAIYEEFPRAAEESSLKTHGHIKKENTGVPVNTNSGLNPPGES</sequence>
<gene>
    <name evidence="2" type="ORF">NQ318_000222</name>
</gene>
<evidence type="ECO:0000313" key="3">
    <source>
        <dbReference type="Proteomes" id="UP001162162"/>
    </source>
</evidence>
<evidence type="ECO:0000256" key="1">
    <source>
        <dbReference type="SAM" id="MobiDB-lite"/>
    </source>
</evidence>
<dbReference type="EMBL" id="JAPWTK010000236">
    <property type="protein sequence ID" value="KAJ8944853.1"/>
    <property type="molecule type" value="Genomic_DNA"/>
</dbReference>
<organism evidence="2 3">
    <name type="scientific">Aromia moschata</name>
    <dbReference type="NCBI Taxonomy" id="1265417"/>
    <lineage>
        <taxon>Eukaryota</taxon>
        <taxon>Metazoa</taxon>
        <taxon>Ecdysozoa</taxon>
        <taxon>Arthropoda</taxon>
        <taxon>Hexapoda</taxon>
        <taxon>Insecta</taxon>
        <taxon>Pterygota</taxon>
        <taxon>Neoptera</taxon>
        <taxon>Endopterygota</taxon>
        <taxon>Coleoptera</taxon>
        <taxon>Polyphaga</taxon>
        <taxon>Cucujiformia</taxon>
        <taxon>Chrysomeloidea</taxon>
        <taxon>Cerambycidae</taxon>
        <taxon>Cerambycinae</taxon>
        <taxon>Callichromatini</taxon>
        <taxon>Aromia</taxon>
    </lineage>
</organism>
<dbReference type="AlphaFoldDB" id="A0AAV8Y1A7"/>
<protein>
    <submittedName>
        <fullName evidence="2">Uncharacterized protein</fullName>
    </submittedName>
</protein>
<proteinExistence type="predicted"/>
<reference evidence="2" key="1">
    <citation type="journal article" date="2023" name="Insect Mol. Biol.">
        <title>Genome sequencing provides insights into the evolution of gene families encoding plant cell wall-degrading enzymes in longhorned beetles.</title>
        <authorList>
            <person name="Shin N.R."/>
            <person name="Okamura Y."/>
            <person name="Kirsch R."/>
            <person name="Pauchet Y."/>
        </authorList>
    </citation>
    <scope>NUCLEOTIDE SEQUENCE</scope>
    <source>
        <strain evidence="2">AMC_N1</strain>
    </source>
</reference>
<name>A0AAV8Y1A7_9CUCU</name>
<evidence type="ECO:0000313" key="2">
    <source>
        <dbReference type="EMBL" id="KAJ8944853.1"/>
    </source>
</evidence>
<comment type="caution">
    <text evidence="2">The sequence shown here is derived from an EMBL/GenBank/DDBJ whole genome shotgun (WGS) entry which is preliminary data.</text>
</comment>
<keyword evidence="3" id="KW-1185">Reference proteome</keyword>
<dbReference type="Proteomes" id="UP001162162">
    <property type="component" value="Unassembled WGS sequence"/>
</dbReference>
<accession>A0AAV8Y1A7</accession>